<name>A0A3D8Y938_9BACT</name>
<dbReference type="InterPro" id="IPR006179">
    <property type="entry name" value="5_nucleotidase/apyrase"/>
</dbReference>
<dbReference type="InterPro" id="IPR036907">
    <property type="entry name" value="5'-Nucleotdase_C_sf"/>
</dbReference>
<gene>
    <name evidence="2" type="ORF">DSL64_17390</name>
</gene>
<sequence>MNQYKSVGAVLLASVLSFSCHKHFTVKSNEYKQYVISNEVAADSSVIRYYAPFKQQMEAEMNKVIGTASSELEKSSDPETSLGNFFADAILVEARKIEPAIDISFPTTKGGIRNSVSAGNITVANIFELMPFDNEIIILKLSGAGVQKIADYLAASNGQPVSGIRLKVVDKKAYDVTVAGKPLDLNREYIIATSDYLANNGDDQSSLANPLERRNTGKLIRTALLDYVAEQTKNGKSITPLIDGRIVVSGN</sequence>
<dbReference type="InterPro" id="IPR008334">
    <property type="entry name" value="5'-Nucleotdase_C"/>
</dbReference>
<evidence type="ECO:0000313" key="2">
    <source>
        <dbReference type="EMBL" id="REA59770.1"/>
    </source>
</evidence>
<dbReference type="GO" id="GO:0009166">
    <property type="term" value="P:nucleotide catabolic process"/>
    <property type="evidence" value="ECO:0007669"/>
    <property type="project" value="InterPro"/>
</dbReference>
<dbReference type="PROSITE" id="PS51257">
    <property type="entry name" value="PROKAR_LIPOPROTEIN"/>
    <property type="match status" value="1"/>
</dbReference>
<dbReference type="EMBL" id="QNUL01000014">
    <property type="protein sequence ID" value="REA59770.1"/>
    <property type="molecule type" value="Genomic_DNA"/>
</dbReference>
<evidence type="ECO:0000259" key="1">
    <source>
        <dbReference type="Pfam" id="PF02872"/>
    </source>
</evidence>
<dbReference type="OrthoDB" id="4762412at2"/>
<dbReference type="PRINTS" id="PR01607">
    <property type="entry name" value="APYRASEFAMLY"/>
</dbReference>
<organism evidence="2 3">
    <name type="scientific">Dyadobacter luteus</name>
    <dbReference type="NCBI Taxonomy" id="2259619"/>
    <lineage>
        <taxon>Bacteria</taxon>
        <taxon>Pseudomonadati</taxon>
        <taxon>Bacteroidota</taxon>
        <taxon>Cytophagia</taxon>
        <taxon>Cytophagales</taxon>
        <taxon>Spirosomataceae</taxon>
        <taxon>Dyadobacter</taxon>
    </lineage>
</organism>
<dbReference type="RefSeq" id="WP_115832186.1">
    <property type="nucleotide sequence ID" value="NZ_QNUL01000014.1"/>
</dbReference>
<comment type="caution">
    <text evidence="2">The sequence shown here is derived from an EMBL/GenBank/DDBJ whole genome shotgun (WGS) entry which is preliminary data.</text>
</comment>
<dbReference type="PANTHER" id="PTHR11575">
    <property type="entry name" value="5'-NUCLEOTIDASE-RELATED"/>
    <property type="match status" value="1"/>
</dbReference>
<protein>
    <recommendedName>
        <fullName evidence="1">5'-Nucleotidase C-terminal domain-containing protein</fullName>
    </recommendedName>
</protein>
<dbReference type="Proteomes" id="UP000256373">
    <property type="component" value="Unassembled WGS sequence"/>
</dbReference>
<dbReference type="Pfam" id="PF02872">
    <property type="entry name" value="5_nucleotid_C"/>
    <property type="match status" value="1"/>
</dbReference>
<evidence type="ECO:0000313" key="3">
    <source>
        <dbReference type="Proteomes" id="UP000256373"/>
    </source>
</evidence>
<dbReference type="GO" id="GO:0016787">
    <property type="term" value="F:hydrolase activity"/>
    <property type="evidence" value="ECO:0007669"/>
    <property type="project" value="InterPro"/>
</dbReference>
<keyword evidence="3" id="KW-1185">Reference proteome</keyword>
<dbReference type="PANTHER" id="PTHR11575:SF24">
    <property type="entry name" value="5'-NUCLEOTIDASE"/>
    <property type="match status" value="1"/>
</dbReference>
<dbReference type="Gene3D" id="3.90.780.10">
    <property type="entry name" value="5'-Nucleotidase, C-terminal domain"/>
    <property type="match status" value="1"/>
</dbReference>
<accession>A0A3D8Y938</accession>
<reference evidence="2 3" key="1">
    <citation type="submission" date="2018-07" db="EMBL/GenBank/DDBJ databases">
        <title>Dyadobacter roseus sp. nov., isolated from rose rhizosphere soil.</title>
        <authorList>
            <person name="Chen L."/>
        </authorList>
    </citation>
    <scope>NUCLEOTIDE SEQUENCE [LARGE SCALE GENOMIC DNA]</scope>
    <source>
        <strain evidence="2 3">RS19</strain>
    </source>
</reference>
<feature type="domain" description="5'-Nucleotidase C-terminal" evidence="1">
    <location>
        <begin position="64"/>
        <end position="204"/>
    </location>
</feature>
<proteinExistence type="predicted"/>
<dbReference type="SUPFAM" id="SSF55816">
    <property type="entry name" value="5'-nucleotidase (syn. UDP-sugar hydrolase), C-terminal domain"/>
    <property type="match status" value="1"/>
</dbReference>
<dbReference type="AlphaFoldDB" id="A0A3D8Y938"/>